<evidence type="ECO:0000259" key="8">
    <source>
        <dbReference type="Pfam" id="PF00462"/>
    </source>
</evidence>
<keyword evidence="1" id="KW-0001">2Fe-2S</keyword>
<proteinExistence type="predicted"/>
<evidence type="ECO:0000256" key="4">
    <source>
        <dbReference type="ARBA" id="ARBA00023014"/>
    </source>
</evidence>
<reference evidence="9" key="1">
    <citation type="submission" date="2022-03" db="EMBL/GenBank/DDBJ databases">
        <authorList>
            <person name="Martin C."/>
        </authorList>
    </citation>
    <scope>NUCLEOTIDE SEQUENCE</scope>
</reference>
<dbReference type="GO" id="GO:0051537">
    <property type="term" value="F:2 iron, 2 sulfur cluster binding"/>
    <property type="evidence" value="ECO:0007669"/>
    <property type="project" value="UniProtKB-KW"/>
</dbReference>
<comment type="caution">
    <text evidence="9">The sequence shown here is derived from an EMBL/GenBank/DDBJ whole genome shotgun (WGS) entry which is preliminary data.</text>
</comment>
<evidence type="ECO:0000256" key="2">
    <source>
        <dbReference type="ARBA" id="ARBA00022723"/>
    </source>
</evidence>
<gene>
    <name evidence="9" type="ORF">OFUS_LOCUS16110</name>
</gene>
<dbReference type="Proteomes" id="UP000749559">
    <property type="component" value="Unassembled WGS sequence"/>
</dbReference>
<keyword evidence="10" id="KW-1185">Reference proteome</keyword>
<dbReference type="OrthoDB" id="415696at2759"/>
<dbReference type="GO" id="GO:0046872">
    <property type="term" value="F:metal ion binding"/>
    <property type="evidence" value="ECO:0007669"/>
    <property type="project" value="UniProtKB-KW"/>
</dbReference>
<protein>
    <recommendedName>
        <fullName evidence="6">Glutaredoxin-related protein 5, mitochondrial</fullName>
    </recommendedName>
    <alternativeName>
        <fullName evidence="7">Monothiol glutaredoxin-5</fullName>
    </alternativeName>
</protein>
<keyword evidence="2" id="KW-0479">Metal-binding</keyword>
<sequence length="146" mass="16695">MISLFRVAASLTRPNIHRILSASYALSAEQKTRLDSMVNKEKLVVFMKGTPEEPRCGFSRAVMEILRFHGVDQNKFVTYNILEDEDTRQGIKEYSNWPTIPQVYMNGEFVGGCDIMIDMHKNGELIEELQNIGIRSSLLDDPEKKV</sequence>
<name>A0A8J1XWC2_OWEFU</name>
<dbReference type="FunFam" id="3.40.30.10:FF:000005">
    <property type="entry name" value="Glutaredoxin 5"/>
    <property type="match status" value="1"/>
</dbReference>
<evidence type="ECO:0000313" key="9">
    <source>
        <dbReference type="EMBL" id="CAH1790960.1"/>
    </source>
</evidence>
<keyword evidence="4" id="KW-0411">Iron-sulfur</keyword>
<dbReference type="AlphaFoldDB" id="A0A8J1XWC2"/>
<dbReference type="CDD" id="cd03028">
    <property type="entry name" value="GRX_PICOT_like"/>
    <property type="match status" value="1"/>
</dbReference>
<keyword evidence="3" id="KW-0408">Iron</keyword>
<dbReference type="PANTHER" id="PTHR10293:SF16">
    <property type="entry name" value="GLUTAREDOXIN-RELATED PROTEIN 5, MITOCHONDRIAL"/>
    <property type="match status" value="1"/>
</dbReference>
<dbReference type="InterPro" id="IPR036249">
    <property type="entry name" value="Thioredoxin-like_sf"/>
</dbReference>
<evidence type="ECO:0000256" key="7">
    <source>
        <dbReference type="ARBA" id="ARBA00076083"/>
    </source>
</evidence>
<dbReference type="Pfam" id="PF00462">
    <property type="entry name" value="Glutaredoxin"/>
    <property type="match status" value="1"/>
</dbReference>
<dbReference type="Gene3D" id="3.40.30.10">
    <property type="entry name" value="Glutaredoxin"/>
    <property type="match status" value="1"/>
</dbReference>
<dbReference type="InterPro" id="IPR002109">
    <property type="entry name" value="Glutaredoxin"/>
</dbReference>
<evidence type="ECO:0000256" key="3">
    <source>
        <dbReference type="ARBA" id="ARBA00023004"/>
    </source>
</evidence>
<feature type="domain" description="Glutaredoxin" evidence="8">
    <location>
        <begin position="44"/>
        <end position="110"/>
    </location>
</feature>
<evidence type="ECO:0000313" key="10">
    <source>
        <dbReference type="Proteomes" id="UP000749559"/>
    </source>
</evidence>
<evidence type="ECO:0000256" key="5">
    <source>
        <dbReference type="ARBA" id="ARBA00023284"/>
    </source>
</evidence>
<dbReference type="SUPFAM" id="SSF52833">
    <property type="entry name" value="Thioredoxin-like"/>
    <property type="match status" value="1"/>
</dbReference>
<dbReference type="EMBL" id="CAIIXF020000008">
    <property type="protein sequence ID" value="CAH1790960.1"/>
    <property type="molecule type" value="Genomic_DNA"/>
</dbReference>
<organism evidence="9 10">
    <name type="scientific">Owenia fusiformis</name>
    <name type="common">Polychaete worm</name>
    <dbReference type="NCBI Taxonomy" id="6347"/>
    <lineage>
        <taxon>Eukaryota</taxon>
        <taxon>Metazoa</taxon>
        <taxon>Spiralia</taxon>
        <taxon>Lophotrochozoa</taxon>
        <taxon>Annelida</taxon>
        <taxon>Polychaeta</taxon>
        <taxon>Sedentaria</taxon>
        <taxon>Canalipalpata</taxon>
        <taxon>Sabellida</taxon>
        <taxon>Oweniida</taxon>
        <taxon>Oweniidae</taxon>
        <taxon>Owenia</taxon>
    </lineage>
</organism>
<dbReference type="InterPro" id="IPR033658">
    <property type="entry name" value="GRX_PICOT-like"/>
</dbReference>
<dbReference type="GO" id="GO:0005759">
    <property type="term" value="C:mitochondrial matrix"/>
    <property type="evidence" value="ECO:0007669"/>
    <property type="project" value="TreeGrafter"/>
</dbReference>
<keyword evidence="5" id="KW-0676">Redox-active center</keyword>
<accession>A0A8J1XWC2</accession>
<evidence type="ECO:0000256" key="1">
    <source>
        <dbReference type="ARBA" id="ARBA00022714"/>
    </source>
</evidence>
<dbReference type="NCBIfam" id="TIGR00365">
    <property type="entry name" value="Grx4 family monothiol glutaredoxin"/>
    <property type="match status" value="1"/>
</dbReference>
<dbReference type="InterPro" id="IPR004480">
    <property type="entry name" value="Monothiol_GRX-rel"/>
</dbReference>
<dbReference type="PANTHER" id="PTHR10293">
    <property type="entry name" value="GLUTAREDOXIN FAMILY MEMBER"/>
    <property type="match status" value="1"/>
</dbReference>
<dbReference type="PROSITE" id="PS51354">
    <property type="entry name" value="GLUTAREDOXIN_2"/>
    <property type="match status" value="1"/>
</dbReference>
<evidence type="ECO:0000256" key="6">
    <source>
        <dbReference type="ARBA" id="ARBA00067456"/>
    </source>
</evidence>